<evidence type="ECO:0000313" key="2">
    <source>
        <dbReference type="EMBL" id="GLW64891.1"/>
    </source>
</evidence>
<dbReference type="Pfam" id="PF12900">
    <property type="entry name" value="Pyridox_ox_2"/>
    <property type="match status" value="1"/>
</dbReference>
<dbReference type="InterPro" id="IPR012349">
    <property type="entry name" value="Split_barrel_FMN-bd"/>
</dbReference>
<evidence type="ECO:0000313" key="3">
    <source>
        <dbReference type="Proteomes" id="UP001165124"/>
    </source>
</evidence>
<gene>
    <name evidence="2" type="ORF">Arub01_31350</name>
</gene>
<accession>A0A9W6UUQ9</accession>
<evidence type="ECO:0000256" key="1">
    <source>
        <dbReference type="SAM" id="MobiDB-lite"/>
    </source>
</evidence>
<keyword evidence="3" id="KW-1185">Reference proteome</keyword>
<dbReference type="EMBL" id="BSRZ01000007">
    <property type="protein sequence ID" value="GLW64891.1"/>
    <property type="molecule type" value="Genomic_DNA"/>
</dbReference>
<proteinExistence type="predicted"/>
<dbReference type="InterPro" id="IPR024747">
    <property type="entry name" value="Pyridox_Oxase-rel"/>
</dbReference>
<dbReference type="SUPFAM" id="SSF50475">
    <property type="entry name" value="FMN-binding split barrel"/>
    <property type="match status" value="1"/>
</dbReference>
<dbReference type="Proteomes" id="UP001165124">
    <property type="component" value="Unassembled WGS sequence"/>
</dbReference>
<sequence length="201" mass="21290">MADATADRPAPAAGPTRETGESPESAASPHRTPPPAPDADPGTFAPGSRSGAESRLGRMPLDRSGLEILDTAQCRSLLASAPVGRIVFTDRALPAVQPVNFALVDGDVVIRTSVGSKLAAAVRNAVVAFEADDFDVESRTGWSVVVVGQARVVTEPDELEKLRRLPLRPWAPGEREHFVRITPRIFSGRRIPASAPASTNQ</sequence>
<protein>
    <recommendedName>
        <fullName evidence="4">Pyridoxamine 5'-phosphate oxidase family protein</fullName>
    </recommendedName>
</protein>
<dbReference type="Gene3D" id="2.30.110.10">
    <property type="entry name" value="Electron Transport, Fmn-binding Protein, Chain A"/>
    <property type="match status" value="1"/>
</dbReference>
<comment type="caution">
    <text evidence="2">The sequence shown here is derived from an EMBL/GenBank/DDBJ whole genome shotgun (WGS) entry which is preliminary data.</text>
</comment>
<name>A0A9W6UUQ9_9ACTN</name>
<organism evidence="2 3">
    <name type="scientific">Actinomadura rubrobrunea</name>
    <dbReference type="NCBI Taxonomy" id="115335"/>
    <lineage>
        <taxon>Bacteria</taxon>
        <taxon>Bacillati</taxon>
        <taxon>Actinomycetota</taxon>
        <taxon>Actinomycetes</taxon>
        <taxon>Streptosporangiales</taxon>
        <taxon>Thermomonosporaceae</taxon>
        <taxon>Actinomadura</taxon>
    </lineage>
</organism>
<reference evidence="2" key="1">
    <citation type="submission" date="2023-02" db="EMBL/GenBank/DDBJ databases">
        <title>Actinomadura rubrobrunea NBRC 14622.</title>
        <authorList>
            <person name="Ichikawa N."/>
            <person name="Sato H."/>
            <person name="Tonouchi N."/>
        </authorList>
    </citation>
    <scope>NUCLEOTIDE SEQUENCE</scope>
    <source>
        <strain evidence="2">NBRC 14622</strain>
    </source>
</reference>
<feature type="region of interest" description="Disordered" evidence="1">
    <location>
        <begin position="1"/>
        <end position="59"/>
    </location>
</feature>
<evidence type="ECO:0008006" key="4">
    <source>
        <dbReference type="Google" id="ProtNLM"/>
    </source>
</evidence>
<feature type="compositionally biased region" description="Low complexity" evidence="1">
    <location>
        <begin position="1"/>
        <end position="17"/>
    </location>
</feature>
<dbReference type="AlphaFoldDB" id="A0A9W6UUQ9"/>